<name>A0A1V4JE17_PATFA</name>
<dbReference type="EMBL" id="LSYS01007908">
    <property type="protein sequence ID" value="OPJ70304.1"/>
    <property type="molecule type" value="Genomic_DNA"/>
</dbReference>
<sequence>MCSLLWTKLADDGTSSILISGDFSCSHGRCYSPCISTLSRTEVTKGETLKSLMDVLQDVMQNVSMQDTAAPHSAMTMLFMLLLTLFG</sequence>
<gene>
    <name evidence="1" type="ORF">AV530_019479</name>
</gene>
<dbReference type="AlphaFoldDB" id="A0A1V4JE17"/>
<comment type="caution">
    <text evidence="1">The sequence shown here is derived from an EMBL/GenBank/DDBJ whole genome shotgun (WGS) entry which is preliminary data.</text>
</comment>
<accession>A0A1V4JE17</accession>
<dbReference type="Proteomes" id="UP000190648">
    <property type="component" value="Unassembled WGS sequence"/>
</dbReference>
<proteinExistence type="predicted"/>
<evidence type="ECO:0000313" key="1">
    <source>
        <dbReference type="EMBL" id="OPJ70304.1"/>
    </source>
</evidence>
<organism evidence="1 2">
    <name type="scientific">Patagioenas fasciata monilis</name>
    <dbReference type="NCBI Taxonomy" id="372326"/>
    <lineage>
        <taxon>Eukaryota</taxon>
        <taxon>Metazoa</taxon>
        <taxon>Chordata</taxon>
        <taxon>Craniata</taxon>
        <taxon>Vertebrata</taxon>
        <taxon>Euteleostomi</taxon>
        <taxon>Archelosauria</taxon>
        <taxon>Archosauria</taxon>
        <taxon>Dinosauria</taxon>
        <taxon>Saurischia</taxon>
        <taxon>Theropoda</taxon>
        <taxon>Coelurosauria</taxon>
        <taxon>Aves</taxon>
        <taxon>Neognathae</taxon>
        <taxon>Neoaves</taxon>
        <taxon>Columbimorphae</taxon>
        <taxon>Columbiformes</taxon>
        <taxon>Columbidae</taxon>
        <taxon>Patagioenas</taxon>
    </lineage>
</organism>
<protein>
    <submittedName>
        <fullName evidence="1">Uncharacterized protein</fullName>
    </submittedName>
</protein>
<reference evidence="1 2" key="1">
    <citation type="submission" date="2016-02" db="EMBL/GenBank/DDBJ databases">
        <title>Band-tailed pigeon sequencing and assembly.</title>
        <authorList>
            <person name="Soares A.E."/>
            <person name="Novak B.J."/>
            <person name="Rice E.S."/>
            <person name="O'Connell B."/>
            <person name="Chang D."/>
            <person name="Weber S."/>
            <person name="Shapiro B."/>
        </authorList>
    </citation>
    <scope>NUCLEOTIDE SEQUENCE [LARGE SCALE GENOMIC DNA]</scope>
    <source>
        <strain evidence="1">BTP2013</strain>
        <tissue evidence="1">Blood</tissue>
    </source>
</reference>
<keyword evidence="2" id="KW-1185">Reference proteome</keyword>
<evidence type="ECO:0000313" key="2">
    <source>
        <dbReference type="Proteomes" id="UP000190648"/>
    </source>
</evidence>